<dbReference type="AlphaFoldDB" id="A0A0A0IWY5"/>
<protein>
    <submittedName>
        <fullName evidence="2">Uncharacterized protein</fullName>
    </submittedName>
</protein>
<gene>
    <name evidence="2" type="ORF">N802_11590</name>
</gene>
<keyword evidence="3" id="KW-1185">Reference proteome</keyword>
<feature type="transmembrane region" description="Helical" evidence="1">
    <location>
        <begin position="6"/>
        <end position="30"/>
    </location>
</feature>
<dbReference type="STRING" id="1385520.N802_11590"/>
<dbReference type="EMBL" id="AVPJ01000031">
    <property type="protein sequence ID" value="KGN29730.1"/>
    <property type="molecule type" value="Genomic_DNA"/>
</dbReference>
<keyword evidence="1" id="KW-0812">Transmembrane</keyword>
<evidence type="ECO:0000313" key="3">
    <source>
        <dbReference type="Proteomes" id="UP000030002"/>
    </source>
</evidence>
<evidence type="ECO:0000313" key="2">
    <source>
        <dbReference type="EMBL" id="KGN29730.1"/>
    </source>
</evidence>
<proteinExistence type="predicted"/>
<reference evidence="2 3" key="1">
    <citation type="submission" date="2013-08" db="EMBL/GenBank/DDBJ databases">
        <title>The genome sequence of Knoellia sinensis.</title>
        <authorList>
            <person name="Zhu W."/>
            <person name="Wang G."/>
        </authorList>
    </citation>
    <scope>NUCLEOTIDE SEQUENCE [LARGE SCALE GENOMIC DNA]</scope>
    <source>
        <strain evidence="2 3">KCTC 19936</strain>
    </source>
</reference>
<sequence length="50" mass="5997">MFGLNWLDGLLFLFIVAAFVLLARQVVVFLRRKMRTPSAEWDQRMLNREQ</sequence>
<evidence type="ECO:0000256" key="1">
    <source>
        <dbReference type="SAM" id="Phobius"/>
    </source>
</evidence>
<accession>A0A0A0IWY5</accession>
<keyword evidence="1" id="KW-1133">Transmembrane helix</keyword>
<comment type="caution">
    <text evidence="2">The sequence shown here is derived from an EMBL/GenBank/DDBJ whole genome shotgun (WGS) entry which is preliminary data.</text>
</comment>
<name>A0A0A0IWY5_9MICO</name>
<organism evidence="2 3">
    <name type="scientific">Knoellia sinensis KCTC 19936</name>
    <dbReference type="NCBI Taxonomy" id="1385520"/>
    <lineage>
        <taxon>Bacteria</taxon>
        <taxon>Bacillati</taxon>
        <taxon>Actinomycetota</taxon>
        <taxon>Actinomycetes</taxon>
        <taxon>Micrococcales</taxon>
        <taxon>Intrasporangiaceae</taxon>
        <taxon>Knoellia</taxon>
    </lineage>
</organism>
<keyword evidence="1" id="KW-0472">Membrane</keyword>
<dbReference type="Proteomes" id="UP000030002">
    <property type="component" value="Unassembled WGS sequence"/>
</dbReference>